<gene>
    <name evidence="3" type="ORF">Loak_1751</name>
</gene>
<dbReference type="Gene3D" id="3.90.190.10">
    <property type="entry name" value="Protein tyrosine phosphatase superfamily"/>
    <property type="match status" value="1"/>
</dbReference>
<dbReference type="InterPro" id="IPR000387">
    <property type="entry name" value="Tyr_Pase_dom"/>
</dbReference>
<dbReference type="PROSITE" id="PS00383">
    <property type="entry name" value="TYR_PHOSPHATASE_1"/>
    <property type="match status" value="1"/>
</dbReference>
<evidence type="ECO:0000313" key="3">
    <source>
        <dbReference type="EMBL" id="KTD38075.1"/>
    </source>
</evidence>
<comment type="caution">
    <text evidence="3">The sequence shown here is derived from an EMBL/GenBank/DDBJ whole genome shotgun (WGS) entry which is preliminary data.</text>
</comment>
<name>A0A0W0X0G9_9GAMM</name>
<accession>A0A0W0X0G9</accession>
<dbReference type="Pfam" id="PF14566">
    <property type="entry name" value="PTPlike_phytase"/>
    <property type="match status" value="1"/>
</dbReference>
<reference evidence="3 4" key="1">
    <citation type="submission" date="2015-11" db="EMBL/GenBank/DDBJ databases">
        <title>Genomic analysis of 38 Legionella species identifies large and diverse effector repertoires.</title>
        <authorList>
            <person name="Burstein D."/>
            <person name="Amaro F."/>
            <person name="Zusman T."/>
            <person name="Lifshitz Z."/>
            <person name="Cohen O."/>
            <person name="Gilbert J.A."/>
            <person name="Pupko T."/>
            <person name="Shuman H.A."/>
            <person name="Segal G."/>
        </authorList>
    </citation>
    <scope>NUCLEOTIDE SEQUENCE [LARGE SCALE GENOMIC DNA]</scope>
    <source>
        <strain evidence="3 4">Oak Ridge-10</strain>
    </source>
</reference>
<evidence type="ECO:0000256" key="1">
    <source>
        <dbReference type="SAM" id="SignalP"/>
    </source>
</evidence>
<dbReference type="InterPro" id="IPR016130">
    <property type="entry name" value="Tyr_Pase_AS"/>
</dbReference>
<dbReference type="SUPFAM" id="SSF52799">
    <property type="entry name" value="(Phosphotyrosine protein) phosphatases II"/>
    <property type="match status" value="1"/>
</dbReference>
<dbReference type="PATRIC" id="fig|29423.5.peg.1836"/>
<dbReference type="InterPro" id="IPR029021">
    <property type="entry name" value="Prot-tyrosine_phosphatase-like"/>
</dbReference>
<feature type="signal peptide" evidence="1">
    <location>
        <begin position="1"/>
        <end position="20"/>
    </location>
</feature>
<organism evidence="3 4">
    <name type="scientific">Legionella oakridgensis</name>
    <dbReference type="NCBI Taxonomy" id="29423"/>
    <lineage>
        <taxon>Bacteria</taxon>
        <taxon>Pseudomonadati</taxon>
        <taxon>Pseudomonadota</taxon>
        <taxon>Gammaproteobacteria</taxon>
        <taxon>Legionellales</taxon>
        <taxon>Legionellaceae</taxon>
        <taxon>Legionella</taxon>
    </lineage>
</organism>
<proteinExistence type="predicted"/>
<feature type="chain" id="PRO_5006916033" evidence="1">
    <location>
        <begin position="21"/>
        <end position="274"/>
    </location>
</feature>
<dbReference type="SMART" id="SM01301">
    <property type="entry name" value="PTPlike_phytase"/>
    <property type="match status" value="1"/>
</dbReference>
<dbReference type="Proteomes" id="UP000054858">
    <property type="component" value="Unassembled WGS sequence"/>
</dbReference>
<keyword evidence="1" id="KW-0732">Signal</keyword>
<dbReference type="RefSeq" id="WP_025385424.1">
    <property type="nucleotide sequence ID" value="NZ_LCUA01000002.1"/>
</dbReference>
<evidence type="ECO:0000259" key="2">
    <source>
        <dbReference type="PROSITE" id="PS50056"/>
    </source>
</evidence>
<dbReference type="EMBL" id="LNYP01000029">
    <property type="protein sequence ID" value="KTD38075.1"/>
    <property type="molecule type" value="Genomic_DNA"/>
</dbReference>
<evidence type="ECO:0000313" key="4">
    <source>
        <dbReference type="Proteomes" id="UP000054858"/>
    </source>
</evidence>
<protein>
    <submittedName>
        <fullName evidence="3">Tyrosine phosphatase II superfamily protein</fullName>
    </submittedName>
</protein>
<dbReference type="AlphaFoldDB" id="A0A0W0X0G9"/>
<feature type="domain" description="Tyrosine specific protein phosphatases" evidence="2">
    <location>
        <begin position="183"/>
        <end position="216"/>
    </location>
</feature>
<dbReference type="PROSITE" id="PS50056">
    <property type="entry name" value="TYR_PHOSPHATASE_2"/>
    <property type="match status" value="1"/>
</dbReference>
<sequence length="274" mass="31307">METYLSTLAALLFLSTIGFAADDPYPYLVMDGNPSASLPKRFRMIKDMHVIGSGQFSRSQLMNIKKLINAPIIIVDLRQESHGFMDDIPISWYGIKNWENKDKSAFMIQAQQSRLLANLTQYSNITLYKILSKDSAGFIEKAQPISYKPETIYDEQQLAKELGLGYKRFYISDHSSPSATQIKAFKQFIKTVPANTWIYFHCRGGSGRTSTFMVLYDIFKHGKNSPLADILHKHTQLGGKDLAKLPEKNNYKYFLALQRLNLLKKQYQLVQTAN</sequence>